<dbReference type="Gene3D" id="3.80.10.10">
    <property type="entry name" value="Ribonuclease Inhibitor"/>
    <property type="match status" value="1"/>
</dbReference>
<dbReference type="PANTHER" id="PTHR48010:SF42">
    <property type="entry name" value="PROTEIN KINASE DOMAIN-CONTAINING PROTEIN"/>
    <property type="match status" value="1"/>
</dbReference>
<dbReference type="FunFam" id="3.80.10.10:FF:000041">
    <property type="entry name" value="LRR receptor-like serine/threonine-protein kinase ERECTA"/>
    <property type="match status" value="1"/>
</dbReference>
<dbReference type="GO" id="GO:0016301">
    <property type="term" value="F:kinase activity"/>
    <property type="evidence" value="ECO:0007669"/>
    <property type="project" value="UniProtKB-KW"/>
</dbReference>
<dbReference type="Pfam" id="PF13855">
    <property type="entry name" value="LRR_8"/>
    <property type="match status" value="1"/>
</dbReference>
<evidence type="ECO:0000259" key="6">
    <source>
        <dbReference type="Pfam" id="PF08263"/>
    </source>
</evidence>
<feature type="chain" id="PRO_5008899686" evidence="5">
    <location>
        <begin position="24"/>
        <end position="169"/>
    </location>
</feature>
<evidence type="ECO:0000256" key="2">
    <source>
        <dbReference type="ARBA" id="ARBA00022729"/>
    </source>
</evidence>
<reference evidence="7" key="1">
    <citation type="submission" date="2015-07" db="EMBL/GenBank/DDBJ databases">
        <title>Transcriptome Assembly of Anthurium amnicola.</title>
        <authorList>
            <person name="Suzuki J."/>
        </authorList>
    </citation>
    <scope>NUCLEOTIDE SEQUENCE</scope>
</reference>
<keyword evidence="7" id="KW-0418">Kinase</keyword>
<dbReference type="InterPro" id="IPR050994">
    <property type="entry name" value="At_inactive_RLKs"/>
</dbReference>
<keyword evidence="3" id="KW-0677">Repeat</keyword>
<feature type="domain" description="Leucine-rich repeat-containing N-terminal plant-type" evidence="6">
    <location>
        <begin position="35"/>
        <end position="73"/>
    </location>
</feature>
<keyword evidence="7" id="KW-0808">Transferase</keyword>
<sequence>MPPSLLLFLLFILFLISATSVSGQQQRTPEETLAEIQALTHFRLSLRDPLGALAGWDAASPSAPCSWRGVVCSPSPGAGVTPRVVELRLPRLRLAGPVPDSLSALPQLRKLSLRSNSLNGTIPTSLSRLRHLRALFLQNNYLSGALPPGFPTNLTELQVLNLAGNRLSG</sequence>
<dbReference type="InterPro" id="IPR013210">
    <property type="entry name" value="LRR_N_plant-typ"/>
</dbReference>
<evidence type="ECO:0000256" key="1">
    <source>
        <dbReference type="ARBA" id="ARBA00022614"/>
    </source>
</evidence>
<evidence type="ECO:0000256" key="4">
    <source>
        <dbReference type="ARBA" id="ARBA00023180"/>
    </source>
</evidence>
<dbReference type="InterPro" id="IPR032675">
    <property type="entry name" value="LRR_dom_sf"/>
</dbReference>
<name>A0A1D1XS53_9ARAE</name>
<dbReference type="Pfam" id="PF08263">
    <property type="entry name" value="LRRNT_2"/>
    <property type="match status" value="1"/>
</dbReference>
<organism evidence="7">
    <name type="scientific">Anthurium amnicola</name>
    <dbReference type="NCBI Taxonomy" id="1678845"/>
    <lineage>
        <taxon>Eukaryota</taxon>
        <taxon>Viridiplantae</taxon>
        <taxon>Streptophyta</taxon>
        <taxon>Embryophyta</taxon>
        <taxon>Tracheophyta</taxon>
        <taxon>Spermatophyta</taxon>
        <taxon>Magnoliopsida</taxon>
        <taxon>Liliopsida</taxon>
        <taxon>Araceae</taxon>
        <taxon>Pothoideae</taxon>
        <taxon>Potheae</taxon>
        <taxon>Anthurium</taxon>
    </lineage>
</organism>
<dbReference type="InterPro" id="IPR001611">
    <property type="entry name" value="Leu-rich_rpt"/>
</dbReference>
<dbReference type="PANTHER" id="PTHR48010">
    <property type="entry name" value="OS05G0588300 PROTEIN"/>
    <property type="match status" value="1"/>
</dbReference>
<evidence type="ECO:0000313" key="7">
    <source>
        <dbReference type="EMBL" id="JAT45225.1"/>
    </source>
</evidence>
<keyword evidence="7" id="KW-0675">Receptor</keyword>
<proteinExistence type="predicted"/>
<dbReference type="SUPFAM" id="SSF52058">
    <property type="entry name" value="L domain-like"/>
    <property type="match status" value="1"/>
</dbReference>
<dbReference type="AlphaFoldDB" id="A0A1D1XS53"/>
<gene>
    <name evidence="7" type="primary">At4g36180_8</name>
    <name evidence="7" type="ORF">g.90758</name>
</gene>
<accession>A0A1D1XS53</accession>
<feature type="non-terminal residue" evidence="7">
    <location>
        <position position="169"/>
    </location>
</feature>
<feature type="signal peptide" evidence="5">
    <location>
        <begin position="1"/>
        <end position="23"/>
    </location>
</feature>
<keyword evidence="2 5" id="KW-0732">Signal</keyword>
<evidence type="ECO:0000256" key="3">
    <source>
        <dbReference type="ARBA" id="ARBA00022737"/>
    </source>
</evidence>
<evidence type="ECO:0000256" key="5">
    <source>
        <dbReference type="SAM" id="SignalP"/>
    </source>
</evidence>
<dbReference type="EMBL" id="GDJX01022711">
    <property type="protein sequence ID" value="JAT45225.1"/>
    <property type="molecule type" value="Transcribed_RNA"/>
</dbReference>
<keyword evidence="1" id="KW-0433">Leucine-rich repeat</keyword>
<keyword evidence="4" id="KW-0325">Glycoprotein</keyword>
<protein>
    <submittedName>
        <fullName evidence="7">Putative LRR receptor-like serine/threonine-protein kinase At4g36180</fullName>
    </submittedName>
</protein>